<dbReference type="GO" id="GO:0042262">
    <property type="term" value="P:DNA protection"/>
    <property type="evidence" value="ECO:0007669"/>
    <property type="project" value="InterPro"/>
</dbReference>
<accession>A0A6G6AAJ9</accession>
<keyword evidence="1" id="KW-0238">DNA-binding</keyword>
<dbReference type="InterPro" id="IPR036620">
    <property type="entry name" value="MC1_sf"/>
</dbReference>
<dbReference type="SUPFAM" id="SSF102875">
    <property type="entry name" value="Chromosomal protein MC1"/>
    <property type="match status" value="1"/>
</dbReference>
<organism evidence="2">
    <name type="scientific">Borely moumouvirus</name>
    <dbReference type="NCBI Taxonomy" id="2712067"/>
    <lineage>
        <taxon>Viruses</taxon>
        <taxon>Varidnaviria</taxon>
        <taxon>Bamfordvirae</taxon>
        <taxon>Nucleocytoviricota</taxon>
        <taxon>Megaviricetes</taxon>
        <taxon>Imitervirales</taxon>
        <taxon>Mimiviridae</taxon>
        <taxon>Megamimivirinae</taxon>
        <taxon>Moumouvirus</taxon>
    </lineage>
</organism>
<evidence type="ECO:0000256" key="1">
    <source>
        <dbReference type="ARBA" id="ARBA00023125"/>
    </source>
</evidence>
<sequence>MNNRTFRCIDTRNGESFGHYTSQTPKAAASKAFTQMIKNANDKNKKYLIVLRESTQGSPKKTYFYEGKRVKFDKPQEIKVDLGNGNQRTIVYNYRNVIKKIEPFDF</sequence>
<proteinExistence type="predicted"/>
<name>A0A6G6AAJ9_9VIRU</name>
<evidence type="ECO:0000313" key="2">
    <source>
        <dbReference type="EMBL" id="QID05862.1"/>
    </source>
</evidence>
<dbReference type="Pfam" id="PF05854">
    <property type="entry name" value="MC1"/>
    <property type="match status" value="1"/>
</dbReference>
<protein>
    <submittedName>
        <fullName evidence="2">Uncharacterized protein</fullName>
    </submittedName>
</protein>
<reference evidence="2" key="1">
    <citation type="submission" date="2019-07" db="EMBL/GenBank/DDBJ databases">
        <title>The discovery of a new lineage B mimivirus raises questions about particles surface fibrils.</title>
        <authorList>
            <person name="Silva L.K.S."/>
            <person name="Rodrigues R.A.L."/>
            <person name="Andrade A.C.S.P."/>
            <person name="Hikida H."/>
            <person name="Andreani J."/>
            <person name="Levasseur A."/>
            <person name="La Scola B."/>
            <person name="Abrahao J.S."/>
        </authorList>
    </citation>
    <scope>NUCLEOTIDE SEQUENCE</scope>
    <source>
        <strain evidence="2">B60</strain>
    </source>
</reference>
<dbReference type="Gene3D" id="3.10.470.10">
    <property type="entry name" value="Chromosomal protein MC1"/>
    <property type="match status" value="1"/>
</dbReference>
<dbReference type="InterPro" id="IPR008674">
    <property type="entry name" value="MC1"/>
</dbReference>
<dbReference type="EMBL" id="MN175499">
    <property type="protein sequence ID" value="QID05862.1"/>
    <property type="molecule type" value="Genomic_DNA"/>
</dbReference>